<dbReference type="PANTHER" id="PTHR43861">
    <property type="entry name" value="TRANS-ACONITATE 2-METHYLTRANSFERASE-RELATED"/>
    <property type="match status" value="1"/>
</dbReference>
<evidence type="ECO:0000313" key="4">
    <source>
        <dbReference type="EMBL" id="EET43513.1"/>
    </source>
</evidence>
<proteinExistence type="predicted"/>
<evidence type="ECO:0000256" key="1">
    <source>
        <dbReference type="ARBA" id="ARBA00022603"/>
    </source>
</evidence>
<dbReference type="Gene3D" id="3.40.50.150">
    <property type="entry name" value="Vaccinia Virus protein VP39"/>
    <property type="match status" value="1"/>
</dbReference>
<evidence type="ECO:0000313" key="5">
    <source>
        <dbReference type="Proteomes" id="UP000005365"/>
    </source>
</evidence>
<dbReference type="InterPro" id="IPR041698">
    <property type="entry name" value="Methyltransf_25"/>
</dbReference>
<dbReference type="PANTHER" id="PTHR43861:SF1">
    <property type="entry name" value="TRANS-ACONITATE 2-METHYLTRANSFERASE"/>
    <property type="match status" value="1"/>
</dbReference>
<dbReference type="GO" id="GO:0008168">
    <property type="term" value="F:methyltransferase activity"/>
    <property type="evidence" value="ECO:0007669"/>
    <property type="project" value="UniProtKB-KW"/>
</dbReference>
<dbReference type="RefSeq" id="WP_003760261.1">
    <property type="nucleotide sequence ID" value="NZ_ACKO02000019.1"/>
</dbReference>
<organism evidence="4 5">
    <name type="scientific">Neisseria sicca ATCC 29256</name>
    <dbReference type="NCBI Taxonomy" id="547045"/>
    <lineage>
        <taxon>Bacteria</taxon>
        <taxon>Pseudomonadati</taxon>
        <taxon>Pseudomonadota</taxon>
        <taxon>Betaproteobacteria</taxon>
        <taxon>Neisseriales</taxon>
        <taxon>Neisseriaceae</taxon>
        <taxon>Neisseria</taxon>
    </lineage>
</organism>
<keyword evidence="5" id="KW-1185">Reference proteome</keyword>
<sequence length="243" mass="27636">MDSQAQQWTQTLSRYVERTIMPDGRDTFESTPLLAQTLYRLSSRKGGSLADLGCGTGKSFAPFVGQYADIVGIDADAANLAAARQTWAGHSEIRLVEGEIGQEDLPRYAADTVLTSLFLHQIPPDRLPQALKTIRRLLKPDGEWLMADELILFDAGQDAAKFDRVYRYLLEHTVPHEVYERQIKPYLLENHIYTWREMQENTPPEYRFRSLAELEKLLAEAGLFIETVEEITPFFGCLKIKAV</sequence>
<name>C6M869_NEISI</name>
<dbReference type="GO" id="GO:0032259">
    <property type="term" value="P:methylation"/>
    <property type="evidence" value="ECO:0007669"/>
    <property type="project" value="UniProtKB-KW"/>
</dbReference>
<accession>C6M869</accession>
<protein>
    <submittedName>
        <fullName evidence="4">Methyltransferase domain protein</fullName>
    </submittedName>
</protein>
<dbReference type="Pfam" id="PF13649">
    <property type="entry name" value="Methyltransf_25"/>
    <property type="match status" value="1"/>
</dbReference>
<dbReference type="AlphaFoldDB" id="C6M869"/>
<gene>
    <name evidence="4" type="ORF">NEISICOT_02737</name>
</gene>
<dbReference type="Proteomes" id="UP000005365">
    <property type="component" value="Unassembled WGS sequence"/>
</dbReference>
<feature type="domain" description="Methyltransferase" evidence="3">
    <location>
        <begin position="51"/>
        <end position="142"/>
    </location>
</feature>
<comment type="caution">
    <text evidence="4">The sequence shown here is derived from an EMBL/GenBank/DDBJ whole genome shotgun (WGS) entry which is preliminary data.</text>
</comment>
<dbReference type="SUPFAM" id="SSF53335">
    <property type="entry name" value="S-adenosyl-L-methionine-dependent methyltransferases"/>
    <property type="match status" value="1"/>
</dbReference>
<dbReference type="InterPro" id="IPR029063">
    <property type="entry name" value="SAM-dependent_MTases_sf"/>
</dbReference>
<reference evidence="4" key="1">
    <citation type="submission" date="2009-07" db="EMBL/GenBank/DDBJ databases">
        <authorList>
            <person name="Weinstock G."/>
            <person name="Sodergren E."/>
            <person name="Clifton S."/>
            <person name="Fulton L."/>
            <person name="Fulton B."/>
            <person name="Courtney L."/>
            <person name="Fronick C."/>
            <person name="Harrison M."/>
            <person name="Strong C."/>
            <person name="Farmer C."/>
            <person name="Delahaunty K."/>
            <person name="Markovic C."/>
            <person name="Hall O."/>
            <person name="Minx P."/>
            <person name="Tomlinson C."/>
            <person name="Mitreva M."/>
            <person name="Nelson J."/>
            <person name="Hou S."/>
            <person name="Wollam A."/>
            <person name="Pepin K.H."/>
            <person name="Johnson M."/>
            <person name="Bhonagiri V."/>
            <person name="Nash W.E."/>
            <person name="Warren W."/>
            <person name="Chinwalla A."/>
            <person name="Mardis E.R."/>
            <person name="Wilson R.K."/>
        </authorList>
    </citation>
    <scope>NUCLEOTIDE SEQUENCE [LARGE SCALE GENOMIC DNA]</scope>
    <source>
        <strain evidence="4">ATCC 29256</strain>
    </source>
</reference>
<dbReference type="CDD" id="cd02440">
    <property type="entry name" value="AdoMet_MTases"/>
    <property type="match status" value="1"/>
</dbReference>
<evidence type="ECO:0000259" key="3">
    <source>
        <dbReference type="Pfam" id="PF13649"/>
    </source>
</evidence>
<keyword evidence="1 4" id="KW-0489">Methyltransferase</keyword>
<dbReference type="eggNOG" id="COG2226">
    <property type="taxonomic scope" value="Bacteria"/>
</dbReference>
<dbReference type="EMBL" id="ACKO02000019">
    <property type="protein sequence ID" value="EET43513.1"/>
    <property type="molecule type" value="Genomic_DNA"/>
</dbReference>
<keyword evidence="2" id="KW-0808">Transferase</keyword>
<evidence type="ECO:0000256" key="2">
    <source>
        <dbReference type="ARBA" id="ARBA00022679"/>
    </source>
</evidence>